<dbReference type="Proteomes" id="UP000247647">
    <property type="component" value="Unassembled WGS sequence"/>
</dbReference>
<protein>
    <submittedName>
        <fullName evidence="2">Uncharacterized protein</fullName>
    </submittedName>
</protein>
<dbReference type="AlphaFoldDB" id="A0A318Z5C8"/>
<dbReference type="RefSeq" id="XP_025480856.1">
    <property type="nucleotide sequence ID" value="XM_025623072.1"/>
</dbReference>
<sequence>MSDAGFHSARYAMTITAVPATDGSLPRPPGISFYLCHSIPFIHHPHRQCNLSILLFIGMGFCDPGDAMHEKTLDDDDDDDDDDDVDDDDGRGIRSR</sequence>
<dbReference type="GeneID" id="37125528"/>
<dbReference type="EMBL" id="KZ821456">
    <property type="protein sequence ID" value="PYH35378.1"/>
    <property type="molecule type" value="Genomic_DNA"/>
</dbReference>
<evidence type="ECO:0000313" key="2">
    <source>
        <dbReference type="EMBL" id="PYH35378.1"/>
    </source>
</evidence>
<reference evidence="2" key="1">
    <citation type="submission" date="2016-12" db="EMBL/GenBank/DDBJ databases">
        <title>The genomes of Aspergillus section Nigri reveals drivers in fungal speciation.</title>
        <authorList>
            <consortium name="DOE Joint Genome Institute"/>
            <person name="Vesth T.C."/>
            <person name="Nybo J."/>
            <person name="Theobald S."/>
            <person name="Brandl J."/>
            <person name="Frisvad J.C."/>
            <person name="Nielsen K.F."/>
            <person name="Lyhne E.K."/>
            <person name="Kogle M.E."/>
            <person name="Kuo A."/>
            <person name="Riley R."/>
            <person name="Clum A."/>
            <person name="Nolan M."/>
            <person name="Lipzen A."/>
            <person name="Salamov A."/>
            <person name="Henrissat B."/>
            <person name="Wiebenga A."/>
            <person name="De Vries R.P."/>
            <person name="Grigoriev I.V."/>
            <person name="Mortensen U.H."/>
            <person name="Andersen M.R."/>
            <person name="Baker S.E."/>
        </authorList>
    </citation>
    <scope>NUCLEOTIDE SEQUENCE [LARGE SCALE GENOMIC DNA]</scope>
    <source>
        <strain evidence="2">CBS 115656</strain>
    </source>
</reference>
<accession>A0A318Z5C8</accession>
<feature type="region of interest" description="Disordered" evidence="1">
    <location>
        <begin position="68"/>
        <end position="96"/>
    </location>
</feature>
<keyword evidence="3" id="KW-1185">Reference proteome</keyword>
<name>A0A318Z5C8_ASPNB</name>
<organism evidence="2 3">
    <name type="scientific">Aspergillus neoniger (strain CBS 115656)</name>
    <dbReference type="NCBI Taxonomy" id="1448310"/>
    <lineage>
        <taxon>Eukaryota</taxon>
        <taxon>Fungi</taxon>
        <taxon>Dikarya</taxon>
        <taxon>Ascomycota</taxon>
        <taxon>Pezizomycotina</taxon>
        <taxon>Eurotiomycetes</taxon>
        <taxon>Eurotiomycetidae</taxon>
        <taxon>Eurotiales</taxon>
        <taxon>Aspergillaceae</taxon>
        <taxon>Aspergillus</taxon>
        <taxon>Aspergillus subgen. Circumdati</taxon>
    </lineage>
</organism>
<gene>
    <name evidence="2" type="ORF">BO87DRAFT_375553</name>
</gene>
<proteinExistence type="predicted"/>
<evidence type="ECO:0000313" key="3">
    <source>
        <dbReference type="Proteomes" id="UP000247647"/>
    </source>
</evidence>
<feature type="compositionally biased region" description="Acidic residues" evidence="1">
    <location>
        <begin position="73"/>
        <end position="89"/>
    </location>
</feature>
<evidence type="ECO:0000256" key="1">
    <source>
        <dbReference type="SAM" id="MobiDB-lite"/>
    </source>
</evidence>